<dbReference type="Pfam" id="PF01789">
    <property type="entry name" value="PsbP"/>
    <property type="match status" value="1"/>
</dbReference>
<dbReference type="EMBL" id="JALJOT010000013">
    <property type="protein sequence ID" value="KAK9903944.1"/>
    <property type="molecule type" value="Genomic_DNA"/>
</dbReference>
<dbReference type="PANTHER" id="PTHR31407">
    <property type="match status" value="1"/>
</dbReference>
<dbReference type="PANTHER" id="PTHR31407:SF7">
    <property type="entry name" value="PSBP DOMAIN-CONTAINING PROTEIN 5, CHLOROPLASTIC"/>
    <property type="match status" value="1"/>
</dbReference>
<proteinExistence type="predicted"/>
<reference evidence="2 3" key="1">
    <citation type="journal article" date="2024" name="Nat. Commun.">
        <title>Phylogenomics reveals the evolutionary origins of lichenization in chlorophyte algae.</title>
        <authorList>
            <person name="Puginier C."/>
            <person name="Libourel C."/>
            <person name="Otte J."/>
            <person name="Skaloud P."/>
            <person name="Haon M."/>
            <person name="Grisel S."/>
            <person name="Petersen M."/>
            <person name="Berrin J.G."/>
            <person name="Delaux P.M."/>
            <person name="Dal Grande F."/>
            <person name="Keller J."/>
        </authorList>
    </citation>
    <scope>NUCLEOTIDE SEQUENCE [LARGE SCALE GENOMIC DNA]</scope>
    <source>
        <strain evidence="2 3">SAG 216-7</strain>
    </source>
</reference>
<protein>
    <recommendedName>
        <fullName evidence="1">PsbP C-terminal domain-containing protein</fullName>
    </recommendedName>
</protein>
<dbReference type="InterPro" id="IPR002683">
    <property type="entry name" value="PsbP_C"/>
</dbReference>
<evidence type="ECO:0000313" key="2">
    <source>
        <dbReference type="EMBL" id="KAK9903944.1"/>
    </source>
</evidence>
<dbReference type="Gene3D" id="3.40.1000.10">
    <property type="entry name" value="Mog1/PsbP, alpha/beta/alpha sandwich"/>
    <property type="match status" value="1"/>
</dbReference>
<dbReference type="InterPro" id="IPR016123">
    <property type="entry name" value="Mog1/PsbP_a/b/a-sand"/>
</dbReference>
<evidence type="ECO:0000259" key="1">
    <source>
        <dbReference type="Pfam" id="PF01789"/>
    </source>
</evidence>
<feature type="domain" description="PsbP C-terminal" evidence="1">
    <location>
        <begin position="83"/>
        <end position="215"/>
    </location>
</feature>
<name>A0ABR2YEW0_9CHLO</name>
<sequence length="234" mass="26181">MSAKAQEASIASPVESLASPAGTEEFGTLKDDILAYEFQYPTRVGDRQLPIIPSRKPERYSSAAPLSADARQRIVSELVSFQDRVTISVTVGPASGKLATKPLQDWTAREVANTVLQDRSTARVTTGQRVSLNTIEEAGQETRDGHPYWTYEHTSQGSPSLANRNKETYRHCWSVTSYRPGMDGTPYLYTLTLSCPDEEWPNLGPLYAQAQQSFRLVDTTQEYVPPDKDPWRFF</sequence>
<evidence type="ECO:0000313" key="3">
    <source>
        <dbReference type="Proteomes" id="UP001491310"/>
    </source>
</evidence>
<gene>
    <name evidence="2" type="ORF">WJX75_001058</name>
</gene>
<keyword evidence="3" id="KW-1185">Reference proteome</keyword>
<dbReference type="Proteomes" id="UP001491310">
    <property type="component" value="Unassembled WGS sequence"/>
</dbReference>
<organism evidence="2 3">
    <name type="scientific">Coccomyxa subellipsoidea</name>
    <dbReference type="NCBI Taxonomy" id="248742"/>
    <lineage>
        <taxon>Eukaryota</taxon>
        <taxon>Viridiplantae</taxon>
        <taxon>Chlorophyta</taxon>
        <taxon>core chlorophytes</taxon>
        <taxon>Trebouxiophyceae</taxon>
        <taxon>Trebouxiophyceae incertae sedis</taxon>
        <taxon>Coccomyxaceae</taxon>
        <taxon>Coccomyxa</taxon>
    </lineage>
</organism>
<comment type="caution">
    <text evidence="2">The sequence shown here is derived from an EMBL/GenBank/DDBJ whole genome shotgun (WGS) entry which is preliminary data.</text>
</comment>
<accession>A0ABR2YEW0</accession>
<dbReference type="SUPFAM" id="SSF55724">
    <property type="entry name" value="Mog1p/PsbP-like"/>
    <property type="match status" value="1"/>
</dbReference>